<protein>
    <submittedName>
        <fullName evidence="2">Putative secreted protein</fullName>
    </submittedName>
</protein>
<dbReference type="InterPro" id="IPR022472">
    <property type="entry name" value="VPLPA-CTERM"/>
</dbReference>
<name>A0A1M4N430_9RHOB</name>
<proteinExistence type="predicted"/>
<feature type="chain" id="PRO_5009906772" evidence="1">
    <location>
        <begin position="21"/>
        <end position="201"/>
    </location>
</feature>
<evidence type="ECO:0000313" key="3">
    <source>
        <dbReference type="Proteomes" id="UP000184085"/>
    </source>
</evidence>
<evidence type="ECO:0000256" key="1">
    <source>
        <dbReference type="SAM" id="SignalP"/>
    </source>
</evidence>
<organism evidence="2 3">
    <name type="scientific">Donghicola eburneus</name>
    <dbReference type="NCBI Taxonomy" id="393278"/>
    <lineage>
        <taxon>Bacteria</taxon>
        <taxon>Pseudomonadati</taxon>
        <taxon>Pseudomonadota</taxon>
        <taxon>Alphaproteobacteria</taxon>
        <taxon>Rhodobacterales</taxon>
        <taxon>Roseobacteraceae</taxon>
        <taxon>Donghicola</taxon>
    </lineage>
</organism>
<dbReference type="NCBIfam" id="TIGR03370">
    <property type="entry name" value="VPLPA-CTERM"/>
    <property type="match status" value="1"/>
</dbReference>
<feature type="signal peptide" evidence="1">
    <location>
        <begin position="1"/>
        <end position="20"/>
    </location>
</feature>
<dbReference type="EMBL" id="FMJB01000064">
    <property type="protein sequence ID" value="SCM69642.1"/>
    <property type="molecule type" value="Genomic_DNA"/>
</dbReference>
<keyword evidence="3" id="KW-1185">Reference proteome</keyword>
<gene>
    <name evidence="2" type="ORF">KARMA_3882</name>
</gene>
<dbReference type="AlphaFoldDB" id="A0A1M4N430"/>
<keyword evidence="1" id="KW-0732">Signal</keyword>
<dbReference type="RefSeq" id="WP_143095360.1">
    <property type="nucleotide sequence ID" value="NZ_FMJB01000064.1"/>
</dbReference>
<accession>A0A1M4N430</accession>
<reference evidence="3" key="1">
    <citation type="submission" date="2016-09" db="EMBL/GenBank/DDBJ databases">
        <authorList>
            <person name="Wibberg D."/>
        </authorList>
    </citation>
    <scope>NUCLEOTIDE SEQUENCE [LARGE SCALE GENOMIC DNA]</scope>
</reference>
<dbReference type="Proteomes" id="UP000184085">
    <property type="component" value="Unassembled WGS sequence"/>
</dbReference>
<sequence length="201" mass="21546">MTKAMITAAMVVALGQSAAASTVNFSSSLFSDTKSTVTYSVDGIDLTFWAESAGTPERFFKNGGLSFGYSYMHALTIVASEAIQLTRLNGKTTKLDPSGASLPFSVLVREEVQADNLAFPAYQWGWLDLSEQNIIIPKNTTFAIDGDFQSWNWQSEAVLGAMQFEAYTPPPIPLPATAWLFLGALGVLGAMRGRGKSAGTV</sequence>
<evidence type="ECO:0000313" key="2">
    <source>
        <dbReference type="EMBL" id="SCM69642.1"/>
    </source>
</evidence>